<name>A0A8S5SMB6_9CAUD</name>
<proteinExistence type="predicted"/>
<organism evidence="2">
    <name type="scientific">Siphoviridae sp. ctq8D8</name>
    <dbReference type="NCBI Taxonomy" id="2827944"/>
    <lineage>
        <taxon>Viruses</taxon>
        <taxon>Duplodnaviria</taxon>
        <taxon>Heunggongvirae</taxon>
        <taxon>Uroviricota</taxon>
        <taxon>Caudoviricetes</taxon>
    </lineage>
</organism>
<protein>
    <submittedName>
        <fullName evidence="2">Uncharacterized protein</fullName>
    </submittedName>
</protein>
<feature type="region of interest" description="Disordered" evidence="1">
    <location>
        <begin position="1"/>
        <end position="32"/>
    </location>
</feature>
<evidence type="ECO:0000313" key="2">
    <source>
        <dbReference type="EMBL" id="DAF52212.1"/>
    </source>
</evidence>
<reference evidence="2" key="1">
    <citation type="journal article" date="2021" name="Proc. Natl. Acad. Sci. U.S.A.">
        <title>A Catalog of Tens of Thousands of Viruses from Human Metagenomes Reveals Hidden Associations with Chronic Diseases.</title>
        <authorList>
            <person name="Tisza M.J."/>
            <person name="Buck C.B."/>
        </authorList>
    </citation>
    <scope>NUCLEOTIDE SEQUENCE</scope>
    <source>
        <strain evidence="2">Ctq8D8</strain>
    </source>
</reference>
<accession>A0A8S5SMB6</accession>
<dbReference type="EMBL" id="BK032630">
    <property type="protein sequence ID" value="DAF52212.1"/>
    <property type="molecule type" value="Genomic_DNA"/>
</dbReference>
<sequence>MSLRRKDLPAAGRGKRRRQAGHRVFDVPPSFG</sequence>
<evidence type="ECO:0000256" key="1">
    <source>
        <dbReference type="SAM" id="MobiDB-lite"/>
    </source>
</evidence>